<evidence type="ECO:0000256" key="1">
    <source>
        <dbReference type="ARBA" id="ARBA00010688"/>
    </source>
</evidence>
<dbReference type="Pfam" id="PF00294">
    <property type="entry name" value="PfkB"/>
    <property type="match status" value="1"/>
</dbReference>
<organism evidence="7 8">
    <name type="scientific">Imhoffiella purpurea</name>
    <dbReference type="NCBI Taxonomy" id="1249627"/>
    <lineage>
        <taxon>Bacteria</taxon>
        <taxon>Pseudomonadati</taxon>
        <taxon>Pseudomonadota</taxon>
        <taxon>Gammaproteobacteria</taxon>
        <taxon>Chromatiales</taxon>
        <taxon>Chromatiaceae</taxon>
        <taxon>Imhoffiella</taxon>
    </lineage>
</organism>
<sequence length="299" mass="32478">METPSVCIFGEVLLDCFPDGRQILGGAPFNVSWHLQAFGAAPRFVSAVGEDEEGARIRSGMRDWGMDTTELQTDPDHPTGQVQVSIQDGEPSYDILLDCAYDFIRTPTDASGCGLLYHGTLALRRPVSAATLRDIKSSGPDLIFLDVNLREPWWSRDPVLTWVTEADWVKLNRDELLCLSDPAPTSTDIDMTDLARAFLERHRLKGLVVTLGEAGALALTPETDAVLVAPQPALEVVDTVGAGDAFAAVTILGITQGWSLETTLERAQTFASRVVGQRGATAAQPDFYRPLIEGWGLHT</sequence>
<dbReference type="RefSeq" id="WP_043752273.1">
    <property type="nucleotide sequence ID" value="NZ_AONC01000025.1"/>
</dbReference>
<dbReference type="STRING" id="1249627.D779_1198"/>
<evidence type="ECO:0000256" key="3">
    <source>
        <dbReference type="ARBA" id="ARBA00022741"/>
    </source>
</evidence>
<comment type="similarity">
    <text evidence="1">Belongs to the carbohydrate kinase PfkB family.</text>
</comment>
<dbReference type="AlphaFoldDB" id="W9VEP6"/>
<evidence type="ECO:0000256" key="4">
    <source>
        <dbReference type="ARBA" id="ARBA00022777"/>
    </source>
</evidence>
<name>W9VEP6_9GAMM</name>
<dbReference type="eggNOG" id="COG0524">
    <property type="taxonomic scope" value="Bacteria"/>
</dbReference>
<proteinExistence type="inferred from homology"/>
<dbReference type="PATRIC" id="fig|1249627.3.peg.1648"/>
<keyword evidence="4 7" id="KW-0418">Kinase</keyword>
<keyword evidence="5" id="KW-0067">ATP-binding</keyword>
<feature type="domain" description="Carbohydrate kinase PfkB" evidence="6">
    <location>
        <begin position="20"/>
        <end position="285"/>
    </location>
</feature>
<dbReference type="InterPro" id="IPR050306">
    <property type="entry name" value="PfkB_Carbo_kinase"/>
</dbReference>
<accession>W9VEP6</accession>
<evidence type="ECO:0000313" key="7">
    <source>
        <dbReference type="EMBL" id="EXJ15456.1"/>
    </source>
</evidence>
<evidence type="ECO:0000256" key="5">
    <source>
        <dbReference type="ARBA" id="ARBA00022840"/>
    </source>
</evidence>
<keyword evidence="3" id="KW-0547">Nucleotide-binding</keyword>
<dbReference type="InterPro" id="IPR029056">
    <property type="entry name" value="Ribokinase-like"/>
</dbReference>
<evidence type="ECO:0000259" key="6">
    <source>
        <dbReference type="Pfam" id="PF00294"/>
    </source>
</evidence>
<keyword evidence="8" id="KW-1185">Reference proteome</keyword>
<dbReference type="PROSITE" id="PS00583">
    <property type="entry name" value="PFKB_KINASES_1"/>
    <property type="match status" value="1"/>
</dbReference>
<gene>
    <name evidence="7" type="ORF">D779_1198</name>
</gene>
<dbReference type="Gene3D" id="3.40.1190.20">
    <property type="match status" value="1"/>
</dbReference>
<dbReference type="OrthoDB" id="9779730at2"/>
<keyword evidence="2" id="KW-0808">Transferase</keyword>
<dbReference type="PANTHER" id="PTHR43085">
    <property type="entry name" value="HEXOKINASE FAMILY MEMBER"/>
    <property type="match status" value="1"/>
</dbReference>
<dbReference type="GO" id="GO:0005524">
    <property type="term" value="F:ATP binding"/>
    <property type="evidence" value="ECO:0007669"/>
    <property type="project" value="UniProtKB-KW"/>
</dbReference>
<dbReference type="InterPro" id="IPR011611">
    <property type="entry name" value="PfkB_dom"/>
</dbReference>
<comment type="caution">
    <text evidence="7">The sequence shown here is derived from an EMBL/GenBank/DDBJ whole genome shotgun (WGS) entry which is preliminary data.</text>
</comment>
<evidence type="ECO:0000313" key="8">
    <source>
        <dbReference type="Proteomes" id="UP000019460"/>
    </source>
</evidence>
<dbReference type="GO" id="GO:0016301">
    <property type="term" value="F:kinase activity"/>
    <property type="evidence" value="ECO:0007669"/>
    <property type="project" value="UniProtKB-KW"/>
</dbReference>
<dbReference type="SUPFAM" id="SSF53613">
    <property type="entry name" value="Ribokinase-like"/>
    <property type="match status" value="1"/>
</dbReference>
<dbReference type="PANTHER" id="PTHR43085:SF1">
    <property type="entry name" value="PSEUDOURIDINE KINASE-RELATED"/>
    <property type="match status" value="1"/>
</dbReference>
<dbReference type="InterPro" id="IPR002173">
    <property type="entry name" value="Carboh/pur_kinase_PfkB_CS"/>
</dbReference>
<reference evidence="7 8" key="1">
    <citation type="submission" date="2012-11" db="EMBL/GenBank/DDBJ databases">
        <title>Genome assembly of Thiorhodococcus sp. AK35.</title>
        <authorList>
            <person name="Nupur N."/>
            <person name="Khatri I."/>
            <person name="Subramanian S."/>
            <person name="Pinnaka A."/>
        </authorList>
    </citation>
    <scope>NUCLEOTIDE SEQUENCE [LARGE SCALE GENOMIC DNA]</scope>
    <source>
        <strain evidence="7 8">AK35</strain>
    </source>
</reference>
<protein>
    <submittedName>
        <fullName evidence="7">Fructokinase</fullName>
    </submittedName>
</protein>
<evidence type="ECO:0000256" key="2">
    <source>
        <dbReference type="ARBA" id="ARBA00022679"/>
    </source>
</evidence>
<dbReference type="Proteomes" id="UP000019460">
    <property type="component" value="Unassembled WGS sequence"/>
</dbReference>
<dbReference type="EMBL" id="AONC01000025">
    <property type="protein sequence ID" value="EXJ15456.1"/>
    <property type="molecule type" value="Genomic_DNA"/>
</dbReference>
<dbReference type="CDD" id="cd01167">
    <property type="entry name" value="bac_FRK"/>
    <property type="match status" value="1"/>
</dbReference>